<proteinExistence type="predicted"/>
<protein>
    <recommendedName>
        <fullName evidence="3">Histidine ammonia-lyase</fullName>
    </recommendedName>
</protein>
<dbReference type="SUPFAM" id="SSF48557">
    <property type="entry name" value="L-aspartase-like"/>
    <property type="match status" value="1"/>
</dbReference>
<dbReference type="EMBL" id="PEZL01000023">
    <property type="protein sequence ID" value="PIS13448.1"/>
    <property type="molecule type" value="Genomic_DNA"/>
</dbReference>
<organism evidence="1 2">
    <name type="scientific">Candidatus Tagabacteria bacterium CG09_land_8_20_14_0_10_41_14</name>
    <dbReference type="NCBI Taxonomy" id="1975021"/>
    <lineage>
        <taxon>Bacteria</taxon>
        <taxon>Candidatus Tagaibacteriota</taxon>
    </lineage>
</organism>
<dbReference type="PANTHER" id="PTHR10362">
    <property type="entry name" value="HISTIDINE AMMONIA-LYASE"/>
    <property type="match status" value="1"/>
</dbReference>
<comment type="caution">
    <text evidence="1">The sequence shown here is derived from an EMBL/GenBank/DDBJ whole genome shotgun (WGS) entry which is preliminary data.</text>
</comment>
<evidence type="ECO:0000313" key="1">
    <source>
        <dbReference type="EMBL" id="PIS13448.1"/>
    </source>
</evidence>
<dbReference type="InterPro" id="IPR001106">
    <property type="entry name" value="Aromatic_Lyase"/>
</dbReference>
<dbReference type="InterPro" id="IPR024083">
    <property type="entry name" value="Fumarase/histidase_N"/>
</dbReference>
<sequence>MQKDELNVILLVVNSLKRRNKKMLSHLLFLVDFVEFIKQKRRISISYSELFKVAKVRKLFEEMMKKQKIYGVNTDVGAFLDRKIDNSDVDTFQKNLIVSHSCGVGASFPEFITRGAFFLLINTLKKGCSGVSPETLNFLIDSYNNEMLPDIPEVGSLGASGDLIPLSHLIFYSIEKHRFCFKKGEAFFLINGTHFSTSDMAFSVYEAQKLMRAADLAVSMDIIALDGNSKNFETGILFAKLHNGQRISGENIAAYLSKCRVFPHNCSVLFLKEE</sequence>
<dbReference type="Pfam" id="PF00221">
    <property type="entry name" value="Lyase_aromatic"/>
    <property type="match status" value="2"/>
</dbReference>
<gene>
    <name evidence="1" type="ORF">COT67_01675</name>
</gene>
<accession>A0A2H0WNA2</accession>
<dbReference type="AlphaFoldDB" id="A0A2H0WNA2"/>
<name>A0A2H0WNA2_9BACT</name>
<dbReference type="GO" id="GO:0016841">
    <property type="term" value="F:ammonia-lyase activity"/>
    <property type="evidence" value="ECO:0007669"/>
    <property type="project" value="UniProtKB-ARBA"/>
</dbReference>
<dbReference type="Proteomes" id="UP000230353">
    <property type="component" value="Unassembled WGS sequence"/>
</dbReference>
<reference evidence="2" key="1">
    <citation type="submission" date="2017-09" db="EMBL/GenBank/DDBJ databases">
        <title>Depth-based differentiation of microbial function through sediment-hosted aquifers and enrichment of novel symbionts in the deep terrestrial subsurface.</title>
        <authorList>
            <person name="Probst A.J."/>
            <person name="Ladd B."/>
            <person name="Jarett J.K."/>
            <person name="Geller-Mcgrath D.E."/>
            <person name="Sieber C.M.K."/>
            <person name="Emerson J.B."/>
            <person name="Anantharaman K."/>
            <person name="Thomas B.C."/>
            <person name="Malmstrom R."/>
            <person name="Stieglmeier M."/>
            <person name="Klingl A."/>
            <person name="Woyke T."/>
            <person name="Ryan C.M."/>
            <person name="Banfield J.F."/>
        </authorList>
    </citation>
    <scope>NUCLEOTIDE SEQUENCE [LARGE SCALE GENOMIC DNA]</scope>
</reference>
<evidence type="ECO:0008006" key="3">
    <source>
        <dbReference type="Google" id="ProtNLM"/>
    </source>
</evidence>
<evidence type="ECO:0000313" key="2">
    <source>
        <dbReference type="Proteomes" id="UP000230353"/>
    </source>
</evidence>
<dbReference type="InterPro" id="IPR008948">
    <property type="entry name" value="L-Aspartase-like"/>
</dbReference>
<dbReference type="Gene3D" id="1.10.275.10">
    <property type="entry name" value="Fumarase/aspartase (N-terminal domain)"/>
    <property type="match status" value="1"/>
</dbReference>